<comment type="caution">
    <text evidence="4">The sequence shown here is derived from an EMBL/GenBank/DDBJ whole genome shotgun (WGS) entry which is preliminary data.</text>
</comment>
<dbReference type="AlphaFoldDB" id="A0A844XUB7"/>
<keyword evidence="4" id="KW-0808">Transferase</keyword>
<dbReference type="GO" id="GO:0009103">
    <property type="term" value="P:lipopolysaccharide biosynthetic process"/>
    <property type="evidence" value="ECO:0007669"/>
    <property type="project" value="TreeGrafter"/>
</dbReference>
<dbReference type="InterPro" id="IPR002656">
    <property type="entry name" value="Acyl_transf_3_dom"/>
</dbReference>
<dbReference type="PANTHER" id="PTHR23028">
    <property type="entry name" value="ACETYLTRANSFERASE"/>
    <property type="match status" value="1"/>
</dbReference>
<feature type="transmembrane region" description="Helical" evidence="1">
    <location>
        <begin position="12"/>
        <end position="27"/>
    </location>
</feature>
<name>A0A844XUB7_9SPHN</name>
<keyword evidence="5" id="KW-1185">Reference proteome</keyword>
<dbReference type="GO" id="GO:0016020">
    <property type="term" value="C:membrane"/>
    <property type="evidence" value="ECO:0007669"/>
    <property type="project" value="TreeGrafter"/>
</dbReference>
<feature type="transmembrane region" description="Helical" evidence="1">
    <location>
        <begin position="305"/>
        <end position="323"/>
    </location>
</feature>
<feature type="domain" description="SGNH" evidence="3">
    <location>
        <begin position="391"/>
        <end position="576"/>
    </location>
</feature>
<sequence>MTGRAGYNENIQLLRAVAVVLVLLFHLEVSAFSFGYLGVDLFFLISGFLMPVILPKYDARSFIVARIERIYPALIVVCLFTFAVGYLFLIPLEYDGLSWSAISAIFSASNLYFYFNAGYFDQNTESQALLHTWSLGNEFMCYVAVSIVLLLQKNRDRIARTALALALLSAAIFLGFLAVEGEGVNYFNPFPRIFLFFVAFYVSARGWQVGGAAAATICGAALALLALVWGGNLAASRYPSLSVFAIAAAGLPILMLRQTVPLPALVRRPAVWLGDISYSVYLWHWPLIVFEKVYLRNFRLNVSEMLVLTAATLVASVLSYYLIERRRAFRRPAFLIGGSALVLAIGAAGAATSGFSSRVPPEMSAYSALENMRDDGTTACSLEAAGLTFQTRCGRGGPFSRTVIFAGDSHSRHFLTLMERGEPETRVLQFAMPVEDGATKLQRLSEAADALAADRVYLAYRHEIYEKERTAELIEGVTRLSDDRFKFVQEVPSYHFEPVSCYLRQNSDLMFEDCAYPIAKGIPLEGVASRKSDSWNAVLSAGLPTLGTHGAFCDERKCRVVIDGKLVMRDENHLNERLPAALQLRLYEAIFAGDR</sequence>
<evidence type="ECO:0000256" key="1">
    <source>
        <dbReference type="SAM" id="Phobius"/>
    </source>
</evidence>
<gene>
    <name evidence="4" type="ORF">GRI69_12040</name>
</gene>
<feature type="transmembrane region" description="Helical" evidence="1">
    <location>
        <begin position="34"/>
        <end position="54"/>
    </location>
</feature>
<dbReference type="GO" id="GO:0016747">
    <property type="term" value="F:acyltransferase activity, transferring groups other than amino-acyl groups"/>
    <property type="evidence" value="ECO:0007669"/>
    <property type="project" value="InterPro"/>
</dbReference>
<feature type="transmembrane region" description="Helical" evidence="1">
    <location>
        <begin position="335"/>
        <end position="355"/>
    </location>
</feature>
<feature type="transmembrane region" description="Helical" evidence="1">
    <location>
        <begin position="135"/>
        <end position="151"/>
    </location>
</feature>
<dbReference type="PANTHER" id="PTHR23028:SF53">
    <property type="entry name" value="ACYL_TRANSF_3 DOMAIN-CONTAINING PROTEIN"/>
    <property type="match status" value="1"/>
</dbReference>
<organism evidence="4 5">
    <name type="scientific">Qipengyuania vulgaris</name>
    <dbReference type="NCBI Taxonomy" id="291985"/>
    <lineage>
        <taxon>Bacteria</taxon>
        <taxon>Pseudomonadati</taxon>
        <taxon>Pseudomonadota</taxon>
        <taxon>Alphaproteobacteria</taxon>
        <taxon>Sphingomonadales</taxon>
        <taxon>Erythrobacteraceae</taxon>
        <taxon>Qipengyuania</taxon>
    </lineage>
</organism>
<evidence type="ECO:0000259" key="2">
    <source>
        <dbReference type="Pfam" id="PF01757"/>
    </source>
</evidence>
<feature type="transmembrane region" description="Helical" evidence="1">
    <location>
        <begin position="158"/>
        <end position="179"/>
    </location>
</feature>
<evidence type="ECO:0000259" key="3">
    <source>
        <dbReference type="Pfam" id="PF19040"/>
    </source>
</evidence>
<evidence type="ECO:0000313" key="4">
    <source>
        <dbReference type="EMBL" id="MXO48989.1"/>
    </source>
</evidence>
<keyword evidence="4" id="KW-0012">Acyltransferase</keyword>
<feature type="transmembrane region" description="Helical" evidence="1">
    <location>
        <begin position="209"/>
        <end position="232"/>
    </location>
</feature>
<dbReference type="Pfam" id="PF01757">
    <property type="entry name" value="Acyl_transf_3"/>
    <property type="match status" value="1"/>
</dbReference>
<keyword evidence="1" id="KW-0812">Transmembrane</keyword>
<accession>A0A844XUB7</accession>
<feature type="transmembrane region" description="Helical" evidence="1">
    <location>
        <begin position="70"/>
        <end position="89"/>
    </location>
</feature>
<evidence type="ECO:0000313" key="5">
    <source>
        <dbReference type="Proteomes" id="UP000448199"/>
    </source>
</evidence>
<feature type="transmembrane region" description="Helical" evidence="1">
    <location>
        <begin position="238"/>
        <end position="257"/>
    </location>
</feature>
<dbReference type="EMBL" id="WTYC01000006">
    <property type="protein sequence ID" value="MXO48989.1"/>
    <property type="molecule type" value="Genomic_DNA"/>
</dbReference>
<dbReference type="Pfam" id="PF19040">
    <property type="entry name" value="SGNH"/>
    <property type="match status" value="1"/>
</dbReference>
<dbReference type="Proteomes" id="UP000448199">
    <property type="component" value="Unassembled WGS sequence"/>
</dbReference>
<dbReference type="OrthoDB" id="9796461at2"/>
<proteinExistence type="predicted"/>
<feature type="domain" description="Acyltransferase 3" evidence="2">
    <location>
        <begin position="9"/>
        <end position="320"/>
    </location>
</feature>
<dbReference type="InterPro" id="IPR050879">
    <property type="entry name" value="Acyltransferase_3"/>
</dbReference>
<keyword evidence="1" id="KW-0472">Membrane</keyword>
<protein>
    <submittedName>
        <fullName evidence="4">Acyltransferase family protein</fullName>
    </submittedName>
</protein>
<reference evidence="4 5" key="1">
    <citation type="submission" date="2019-12" db="EMBL/GenBank/DDBJ databases">
        <title>Genomic-based taxomic classification of the family Erythrobacteraceae.</title>
        <authorList>
            <person name="Xu L."/>
        </authorList>
    </citation>
    <scope>NUCLEOTIDE SEQUENCE [LARGE SCALE GENOMIC DNA]</scope>
    <source>
        <strain evidence="4 5">DSM 17792</strain>
    </source>
</reference>
<dbReference type="InterPro" id="IPR043968">
    <property type="entry name" value="SGNH"/>
</dbReference>
<keyword evidence="1" id="KW-1133">Transmembrane helix</keyword>
<dbReference type="RefSeq" id="WP_160728522.1">
    <property type="nucleotide sequence ID" value="NZ_WTYC01000006.1"/>
</dbReference>